<evidence type="ECO:0000313" key="2">
    <source>
        <dbReference type="EMBL" id="CCH20440.1"/>
    </source>
</evidence>
<keyword evidence="3" id="KW-1185">Reference proteome</keyword>
<comment type="caution">
    <text evidence="2">The sequence shown here is derived from an EMBL/GenBank/DDBJ whole genome shotgun (WGS) entry which is preliminary data.</text>
</comment>
<proteinExistence type="predicted"/>
<evidence type="ECO:0000256" key="1">
    <source>
        <dbReference type="SAM" id="MobiDB-lite"/>
    </source>
</evidence>
<feature type="region of interest" description="Disordered" evidence="1">
    <location>
        <begin position="53"/>
        <end position="85"/>
    </location>
</feature>
<dbReference type="AntiFam" id="ANF00041">
    <property type="entry name" value="Antisense to RNaseP"/>
</dbReference>
<protein>
    <submittedName>
        <fullName evidence="2">Uncharacterized protein</fullName>
    </submittedName>
</protein>
<dbReference type="EMBL" id="CAIE01000039">
    <property type="protein sequence ID" value="CCH20440.1"/>
    <property type="molecule type" value="Genomic_DNA"/>
</dbReference>
<organism evidence="2 3">
    <name type="scientific">Micromonospora lupini str. Lupac 08</name>
    <dbReference type="NCBI Taxonomy" id="1150864"/>
    <lineage>
        <taxon>Bacteria</taxon>
        <taxon>Bacillati</taxon>
        <taxon>Actinomycetota</taxon>
        <taxon>Actinomycetes</taxon>
        <taxon>Micromonosporales</taxon>
        <taxon>Micromonosporaceae</taxon>
        <taxon>Micromonospora</taxon>
    </lineage>
</organism>
<dbReference type="AntiFam" id="ANF00045">
    <property type="entry name" value="Antisense to RNaseP"/>
</dbReference>
<gene>
    <name evidence="2" type="ORF">MILUP08_45322</name>
</gene>
<name>I0L9E3_9ACTN</name>
<sequence>MLGLAPGGVYLATPVTRGAGGLLPHRFTLTVPVGVGGLFSVALSRGSPRVAVNNHPALWSPDVPRRRAGARRRDRPVDSSVALPS</sequence>
<evidence type="ECO:0000313" key="3">
    <source>
        <dbReference type="Proteomes" id="UP000003448"/>
    </source>
</evidence>
<dbReference type="Proteomes" id="UP000003448">
    <property type="component" value="Unassembled WGS sequence"/>
</dbReference>
<reference evidence="3" key="1">
    <citation type="journal article" date="2012" name="J. Bacteriol.">
        <title>Genome Sequence of Micromonospora lupini Lupac 08, Isolated from Root Nodules of Lupinus angustifolius.</title>
        <authorList>
            <person name="Alonso-Vega P."/>
            <person name="Normand P."/>
            <person name="Bacigalupe R."/>
            <person name="Pujic P."/>
            <person name="Lajus A."/>
            <person name="Vallenet D."/>
            <person name="Carro L."/>
            <person name="Coll P."/>
            <person name="Trujillo M.E."/>
        </authorList>
    </citation>
    <scope>NUCLEOTIDE SEQUENCE [LARGE SCALE GENOMIC DNA]</scope>
    <source>
        <strain evidence="3">Lupac 08</strain>
    </source>
</reference>
<dbReference type="AlphaFoldDB" id="I0L9E3"/>
<accession>I0L9E3</accession>